<keyword evidence="1" id="KW-0472">Membrane</keyword>
<feature type="transmembrane region" description="Helical" evidence="1">
    <location>
        <begin position="1120"/>
        <end position="1138"/>
    </location>
</feature>
<feature type="transmembrane region" description="Helical" evidence="1">
    <location>
        <begin position="132"/>
        <end position="151"/>
    </location>
</feature>
<keyword evidence="1" id="KW-0812">Transmembrane</keyword>
<keyword evidence="2" id="KW-0542">Nucleomorph</keyword>
<sequence>MFNISFCINNKSKALWMKSLEITLLSNKGLLNKTSNTSLITLLFQDYSAYQNQLKSIFYLMILTYFTISFYLVNKSLIPFIDILIRLNMIECTIYQKSNYCKNFLVDFNNKKLFILIIMRKTGSTSKKESNLLLTLWSFLSICKSGFYYYFSYSMFKKILYNKKVQNNINNHMNFTHLSLKNIRLKMINLKINRYFFINEIMMHISDKIYQYLFVVSNKFNENLLEIAFYLFSMVFSFDKDVKNTIITGNIRLYINVIYDFVLDFTNLKENINTNTNISYANDPICYNYISSFVYHSNHETCIPSSTSFLRNNMNSLNITYIGQELKYYYNKHFSIFNIHFIIKLRELKNLISPFTDLIFKLLHLKHNIFYLILIYIKKRVVFAINNKIQSILNLYPNNCMINKDYKNSIMYSKKFINCFIFSNNIRLTFNNDIFILQFFLTQGLAAYKENKETKKLTLRYAYWEITHKYYSNYPIFSYNLKKTIKSERFKSHSEIKLYDIYSLYSNSIHFKSKIAKSFMFFYFYHSVLKLSWLYLHYSNFENMIEQISSLLIRNKKMSFYTPFITNILYLNYEEFTINNHNFNYFHIIDSIVIYQKEALNLTHLYYLVTIFQTILPPFNSFMINKKKMVKEKKSIKACNNVYYYPLKENSLESNNNKTISVFYSNKTIYNNFIVFKNILNRINLYNYKIILKYFILRNKNMEKSINKKLFYKKVINCFCYYYNGLNFSHKFINYIRRKNKPLNLFSDIISYSYTLSLSTIRLNTFIVRYRPGNKNLKKISHSPARHLKLYILINRMKIKKYILINNKGIIKKSLITSLIYINFNLISLLLGFINFSFLHSIYYEFDIKPKKNNISKNNISLSTILNRVVTTNINSKKDKYIQKLSLLYLQIASIFPKLILVNFNANKKRGLILYFKFILHSDIYSINTKSFKFLEKYYFFYATLYLCFSVELFFNYSSILLNVLILTNGCCSIQKTNEKTKTGRNHYLSLFTIIINQLIEKNILKYTFYIKHEKMIRNLVSDKRLFKFIRKKSRIIRISMIYEFFLSQLKTVFLYCEISNMETRLAFKKYFLFYLLDSFVFLLFIMSNLNKTFFFKHFFKVASYITLSFNLQNIGKLKLVYLHAMFIAIFYLKSVIFSNSSLADKLQNISKDEIYQHKILKISQTHLKIRNSISTSVLFSREKKNSSSFIL</sequence>
<dbReference type="AlphaFoldDB" id="A0A0H5BKK4"/>
<feature type="transmembrane region" description="Helical" evidence="1">
    <location>
        <begin position="887"/>
        <end position="906"/>
    </location>
</feature>
<dbReference type="EMBL" id="AB996602">
    <property type="protein sequence ID" value="BAS01800.1"/>
    <property type="molecule type" value="Genomic_DNA"/>
</dbReference>
<feature type="transmembrane region" description="Helical" evidence="1">
    <location>
        <begin position="605"/>
        <end position="624"/>
    </location>
</feature>
<name>A0A0H5BKK4_9EUKA</name>
<evidence type="ECO:0000256" key="1">
    <source>
        <dbReference type="SAM" id="Phobius"/>
    </source>
</evidence>
<feature type="transmembrane region" description="Helical" evidence="1">
    <location>
        <begin position="939"/>
        <end position="957"/>
    </location>
</feature>
<feature type="transmembrane region" description="Helical" evidence="1">
    <location>
        <begin position="57"/>
        <end position="74"/>
    </location>
</feature>
<feature type="transmembrane region" description="Helical" evidence="1">
    <location>
        <begin position="820"/>
        <end position="843"/>
    </location>
</feature>
<accession>A0A0H5BKK4</accession>
<organism evidence="2">
    <name type="scientific">Amorphochlora amoebiformis</name>
    <dbReference type="NCBI Taxonomy" id="1561963"/>
    <lineage>
        <taxon>Eukaryota</taxon>
        <taxon>Sar</taxon>
        <taxon>Rhizaria</taxon>
        <taxon>Cercozoa</taxon>
        <taxon>Chlorarachniophyceae</taxon>
        <taxon>Amorphochlora</taxon>
    </lineage>
</organism>
<evidence type="ECO:0000313" key="2">
    <source>
        <dbReference type="EMBL" id="BAS01800.1"/>
    </source>
</evidence>
<protein>
    <submittedName>
        <fullName evidence="2">Uncharacterized protein</fullName>
    </submittedName>
</protein>
<reference evidence="2" key="1">
    <citation type="journal article" date="2015" name="Genome Biol. Evol.">
        <title>Nucleomorph Genome Sequences of Two Chlorarachniophytes, Amorphochlora amoebiformis and Lotharella vacuolata.</title>
        <authorList>
            <person name="Suzuki S."/>
            <person name="Shirato S."/>
            <person name="Hirakawa Y."/>
            <person name="Ishida K."/>
        </authorList>
    </citation>
    <scope>NUCLEOTIDE SEQUENCE</scope>
    <source>
        <strain evidence="2">CCMP2058</strain>
    </source>
</reference>
<proteinExistence type="predicted"/>
<feature type="transmembrane region" description="Helical" evidence="1">
    <location>
        <begin position="1071"/>
        <end position="1090"/>
    </location>
</feature>
<geneLocation type="nucleomorph" evidence="2"/>
<keyword evidence="1" id="KW-1133">Transmembrane helix</keyword>